<proteinExistence type="predicted"/>
<keyword evidence="1" id="KW-0472">Membrane</keyword>
<feature type="transmembrane region" description="Helical" evidence="1">
    <location>
        <begin position="121"/>
        <end position="148"/>
    </location>
</feature>
<feature type="transmembrane region" description="Helical" evidence="1">
    <location>
        <begin position="91"/>
        <end position="109"/>
    </location>
</feature>
<protein>
    <submittedName>
        <fullName evidence="2">Uncharacterized protein</fullName>
    </submittedName>
</protein>
<accession>A0A554LRM0</accession>
<feature type="transmembrane region" description="Helical" evidence="1">
    <location>
        <begin position="58"/>
        <end position="79"/>
    </location>
</feature>
<evidence type="ECO:0000256" key="1">
    <source>
        <dbReference type="SAM" id="Phobius"/>
    </source>
</evidence>
<name>A0A554LRM0_9BACT</name>
<feature type="transmembrane region" description="Helical" evidence="1">
    <location>
        <begin position="178"/>
        <end position="197"/>
    </location>
</feature>
<dbReference type="AlphaFoldDB" id="A0A554LRM0"/>
<organism evidence="2 3">
    <name type="scientific">Candidatus Berkelbacteria bacterium Licking1014_2</name>
    <dbReference type="NCBI Taxonomy" id="2017146"/>
    <lineage>
        <taxon>Bacteria</taxon>
        <taxon>Candidatus Berkelbacteria</taxon>
    </lineage>
</organism>
<feature type="transmembrane region" description="Helical" evidence="1">
    <location>
        <begin position="15"/>
        <end position="38"/>
    </location>
</feature>
<dbReference type="EMBL" id="VMGL01000064">
    <property type="protein sequence ID" value="TSC95512.1"/>
    <property type="molecule type" value="Genomic_DNA"/>
</dbReference>
<evidence type="ECO:0000313" key="2">
    <source>
        <dbReference type="EMBL" id="TSC95512.1"/>
    </source>
</evidence>
<gene>
    <name evidence="2" type="ORF">CEN88_464</name>
</gene>
<feature type="transmembrane region" description="Helical" evidence="1">
    <location>
        <begin position="217"/>
        <end position="237"/>
    </location>
</feature>
<sequence>MDNILQNSIKNKNRFLQLILIAIITLFFLIIGWFWFIILPRYQGRSSEFAFNQIIDLAIISGFVAGPVIYLIGLFNILYKKSGHRKINLFLSLWTICGIIIIPGVYYLIDILLGGTGAMEIGFMFIISLFLSLLILPGLTTLISAIMLKNLNRASKNTDNNFPIAKNNTTDKNTSYKLPLYTAIGAVIISVLTNNFLFKTTTSSTTPLGFGQLFENWPLFLIEFIVLVTVIISVSIFKKLPTNYIFNFALKTFIAYILLGFVITMLGTLLIGIIAINKL</sequence>
<dbReference type="Proteomes" id="UP000318711">
    <property type="component" value="Unassembled WGS sequence"/>
</dbReference>
<comment type="caution">
    <text evidence="2">The sequence shown here is derived from an EMBL/GenBank/DDBJ whole genome shotgun (WGS) entry which is preliminary data.</text>
</comment>
<keyword evidence="1" id="KW-1133">Transmembrane helix</keyword>
<reference evidence="2 3" key="1">
    <citation type="submission" date="2017-07" db="EMBL/GenBank/DDBJ databases">
        <title>Mechanisms for carbon and nitrogen cycling indicate functional differentiation within the Candidate Phyla Radiation.</title>
        <authorList>
            <person name="Danczak R.E."/>
            <person name="Johnston M.D."/>
            <person name="Kenah C."/>
            <person name="Slattery M."/>
            <person name="Wrighton K.C."/>
            <person name="Wilkins M.J."/>
        </authorList>
    </citation>
    <scope>NUCLEOTIDE SEQUENCE [LARGE SCALE GENOMIC DNA]</scope>
    <source>
        <strain evidence="2">Licking1014_2</strain>
    </source>
</reference>
<keyword evidence="1" id="KW-0812">Transmembrane</keyword>
<evidence type="ECO:0000313" key="3">
    <source>
        <dbReference type="Proteomes" id="UP000318711"/>
    </source>
</evidence>
<feature type="transmembrane region" description="Helical" evidence="1">
    <location>
        <begin position="249"/>
        <end position="276"/>
    </location>
</feature>